<evidence type="ECO:0008006" key="4">
    <source>
        <dbReference type="Google" id="ProtNLM"/>
    </source>
</evidence>
<proteinExistence type="predicted"/>
<accession>A0A7R7XXD3</accession>
<name>A0A7R7XXD3_9EURO</name>
<dbReference type="GeneID" id="64978481"/>
<organism evidence="2 3">
    <name type="scientific">Aspergillus puulaauensis</name>
    <dbReference type="NCBI Taxonomy" id="1220207"/>
    <lineage>
        <taxon>Eukaryota</taxon>
        <taxon>Fungi</taxon>
        <taxon>Dikarya</taxon>
        <taxon>Ascomycota</taxon>
        <taxon>Pezizomycotina</taxon>
        <taxon>Eurotiomycetes</taxon>
        <taxon>Eurotiomycetidae</taxon>
        <taxon>Eurotiales</taxon>
        <taxon>Aspergillaceae</taxon>
        <taxon>Aspergillus</taxon>
    </lineage>
</organism>
<keyword evidence="3" id="KW-1185">Reference proteome</keyword>
<dbReference type="RefSeq" id="XP_041560670.1">
    <property type="nucleotide sequence ID" value="XM_041694885.1"/>
</dbReference>
<reference evidence="2" key="2">
    <citation type="submission" date="2021-02" db="EMBL/GenBank/DDBJ databases">
        <title>Aspergillus puulaauensis MK2 genome sequence.</title>
        <authorList>
            <person name="Futagami T."/>
            <person name="Mori K."/>
            <person name="Kadooka C."/>
            <person name="Tanaka T."/>
        </authorList>
    </citation>
    <scope>NUCLEOTIDE SEQUENCE</scope>
    <source>
        <strain evidence="2">MK2</strain>
    </source>
</reference>
<gene>
    <name evidence="2" type="ORF">APUU_70054A</name>
</gene>
<feature type="signal peptide" evidence="1">
    <location>
        <begin position="1"/>
        <end position="19"/>
    </location>
</feature>
<feature type="chain" id="PRO_5031437519" description="Granulins domain-containing protein" evidence="1">
    <location>
        <begin position="20"/>
        <end position="226"/>
    </location>
</feature>
<sequence length="226" mass="24706">MSLNQTLLYLLSLSSISFANQDVLDADRDSGRDYRALVTKTITYNEQTPLPAQNITSDFDSLSCQPDEKQCNDSCIPSTQDCCSADHCFPGDYCYHHSGKAHCCPQGLECFQISGHVCFDQKILWYDEVHIVEEDSDEVVTAWDLHESVRRAKTRLTVTASYPSEGRSSYSELSSRVVRAAATSSVVLDSIATRTITFTSSPTSELGDSWAGPAGVEGVKGQAVLG</sequence>
<keyword evidence="1" id="KW-0732">Signal</keyword>
<dbReference type="Proteomes" id="UP000654913">
    <property type="component" value="Chromosome 7"/>
</dbReference>
<dbReference type="OrthoDB" id="4510785at2759"/>
<dbReference type="EMBL" id="AP024449">
    <property type="protein sequence ID" value="BCS28484.1"/>
    <property type="molecule type" value="Genomic_DNA"/>
</dbReference>
<evidence type="ECO:0000313" key="3">
    <source>
        <dbReference type="Proteomes" id="UP000654913"/>
    </source>
</evidence>
<dbReference type="KEGG" id="apuu:APUU_70054A"/>
<dbReference type="AlphaFoldDB" id="A0A7R7XXD3"/>
<reference evidence="2" key="1">
    <citation type="submission" date="2021-01" db="EMBL/GenBank/DDBJ databases">
        <authorList>
            <consortium name="Aspergillus puulaauensis MK2 genome sequencing consortium"/>
            <person name="Kazuki M."/>
            <person name="Futagami T."/>
        </authorList>
    </citation>
    <scope>NUCLEOTIDE SEQUENCE</scope>
    <source>
        <strain evidence="2">MK2</strain>
    </source>
</reference>
<evidence type="ECO:0000313" key="2">
    <source>
        <dbReference type="EMBL" id="BCS28484.1"/>
    </source>
</evidence>
<evidence type="ECO:0000256" key="1">
    <source>
        <dbReference type="SAM" id="SignalP"/>
    </source>
</evidence>
<protein>
    <recommendedName>
        <fullName evidence="4">Granulins domain-containing protein</fullName>
    </recommendedName>
</protein>